<evidence type="ECO:0000259" key="2">
    <source>
        <dbReference type="Pfam" id="PF05233"/>
    </source>
</evidence>
<gene>
    <name evidence="4" type="ORF">GGD88_001308</name>
</gene>
<feature type="domain" description="PHB accumulation regulatory" evidence="2">
    <location>
        <begin position="84"/>
        <end position="123"/>
    </location>
</feature>
<comment type="caution">
    <text evidence="4">The sequence shown here is derived from an EMBL/GenBank/DDBJ whole genome shotgun (WGS) entry which is preliminary data.</text>
</comment>
<keyword evidence="5" id="KW-1185">Reference proteome</keyword>
<feature type="compositionally biased region" description="Basic and acidic residues" evidence="1">
    <location>
        <begin position="190"/>
        <end position="203"/>
    </location>
</feature>
<dbReference type="Pfam" id="PF07879">
    <property type="entry name" value="PHB_acc_N"/>
    <property type="match status" value="1"/>
</dbReference>
<dbReference type="InterPro" id="IPR007897">
    <property type="entry name" value="PHB_accumulat"/>
</dbReference>
<dbReference type="EMBL" id="JACIGI010000008">
    <property type="protein sequence ID" value="MBB4285589.1"/>
    <property type="molecule type" value="Genomic_DNA"/>
</dbReference>
<accession>A0A7W6RYI9</accession>
<evidence type="ECO:0000256" key="1">
    <source>
        <dbReference type="SAM" id="MobiDB-lite"/>
    </source>
</evidence>
<evidence type="ECO:0000259" key="3">
    <source>
        <dbReference type="Pfam" id="PF07879"/>
    </source>
</evidence>
<dbReference type="GO" id="GO:0006355">
    <property type="term" value="P:regulation of DNA-templated transcription"/>
    <property type="evidence" value="ECO:0007669"/>
    <property type="project" value="InterPro"/>
</dbReference>
<dbReference type="Proteomes" id="UP000555728">
    <property type="component" value="Unassembled WGS sequence"/>
</dbReference>
<protein>
    <submittedName>
        <fullName evidence="4">Polyhydroxyalkanoate synthesis repressor PhaR</fullName>
    </submittedName>
</protein>
<organism evidence="4 5">
    <name type="scientific">Roseospira goensis</name>
    <dbReference type="NCBI Taxonomy" id="391922"/>
    <lineage>
        <taxon>Bacteria</taxon>
        <taxon>Pseudomonadati</taxon>
        <taxon>Pseudomonadota</taxon>
        <taxon>Alphaproteobacteria</taxon>
        <taxon>Rhodospirillales</taxon>
        <taxon>Rhodospirillaceae</taxon>
        <taxon>Roseospira</taxon>
    </lineage>
</organism>
<feature type="region of interest" description="Disordered" evidence="1">
    <location>
        <begin position="168"/>
        <end position="267"/>
    </location>
</feature>
<reference evidence="4 5" key="1">
    <citation type="submission" date="2020-08" db="EMBL/GenBank/DDBJ databases">
        <title>Genome sequencing of Purple Non-Sulfur Bacteria from various extreme environments.</title>
        <authorList>
            <person name="Mayer M."/>
        </authorList>
    </citation>
    <scope>NUCLEOTIDE SEQUENCE [LARGE SCALE GENOMIC DNA]</scope>
    <source>
        <strain evidence="4 5">JA135</strain>
    </source>
</reference>
<proteinExistence type="predicted"/>
<dbReference type="AlphaFoldDB" id="A0A7W6RYI9"/>
<dbReference type="InterPro" id="IPR012909">
    <property type="entry name" value="PHA_DNA-bd_N"/>
</dbReference>
<dbReference type="InterPro" id="IPR010134">
    <property type="entry name" value="PHA_reg_PhaR"/>
</dbReference>
<feature type="compositionally biased region" description="Basic and acidic residues" evidence="1">
    <location>
        <begin position="242"/>
        <end position="251"/>
    </location>
</feature>
<feature type="domain" description="PHA accumulation regulator DNA-binding N-terminal" evidence="3">
    <location>
        <begin position="19"/>
        <end position="78"/>
    </location>
</feature>
<sequence>MTEKAGAGRTKRGENEPIIIKKYANRRLYNTATSSYVTLDLLSQMVKDQTDFVVYDAKTGEDITRSVLTQIIVEEESKNGQNMLPISFLRNVISFYGDSLGGVVPQYLEHSMQAFARNQEKMRQVMQNALDGLFPVQNMEELNKQNMAFFESAMKMFAPFDAPNMPNMMTGFPPVPGSQDGAKGSGTGSERAHSSAPGHEDVQAMKAQLAEMQRKLDHLMAEREAPAPKVSQDGEASPAADTAKETAKETAQETAAAPSQADTGKTD</sequence>
<name>A0A7W6RYI9_9PROT</name>
<dbReference type="NCBIfam" id="TIGR01848">
    <property type="entry name" value="PHA_reg_PhaR"/>
    <property type="match status" value="1"/>
</dbReference>
<evidence type="ECO:0000313" key="4">
    <source>
        <dbReference type="EMBL" id="MBB4285589.1"/>
    </source>
</evidence>
<dbReference type="RefSeq" id="WP_184433044.1">
    <property type="nucleotide sequence ID" value="NZ_JACIGI010000008.1"/>
</dbReference>
<feature type="compositionally biased region" description="Basic and acidic residues" evidence="1">
    <location>
        <begin position="212"/>
        <end position="226"/>
    </location>
</feature>
<evidence type="ECO:0000313" key="5">
    <source>
        <dbReference type="Proteomes" id="UP000555728"/>
    </source>
</evidence>
<dbReference type="Pfam" id="PF05233">
    <property type="entry name" value="PHB_acc"/>
    <property type="match status" value="1"/>
</dbReference>